<evidence type="ECO:0000313" key="2">
    <source>
        <dbReference type="EMBL" id="AEE96479.1"/>
    </source>
</evidence>
<dbReference type="EMBL" id="CP002360">
    <property type="protein sequence ID" value="AEE96479.1"/>
    <property type="molecule type" value="Genomic_DNA"/>
</dbReference>
<reference evidence="3" key="1">
    <citation type="submission" date="2010-11" db="EMBL/GenBank/DDBJ databases">
        <title>The complete genome of Mahella australiensis DSM 15567.</title>
        <authorList>
            <consortium name="US DOE Joint Genome Institute (JGI-PGF)"/>
            <person name="Lucas S."/>
            <person name="Copeland A."/>
            <person name="Lapidus A."/>
            <person name="Bruce D."/>
            <person name="Goodwin L."/>
            <person name="Pitluck S."/>
            <person name="Kyrpides N."/>
            <person name="Mavromatis K."/>
            <person name="Pagani I."/>
            <person name="Ivanova N."/>
            <person name="Teshima H."/>
            <person name="Brettin T."/>
            <person name="Detter J.C."/>
            <person name="Han C."/>
            <person name="Tapia R."/>
            <person name="Land M."/>
            <person name="Hauser L."/>
            <person name="Markowitz V."/>
            <person name="Cheng J.-F."/>
            <person name="Hugenholtz P."/>
            <person name="Woyke T."/>
            <person name="Wu D."/>
            <person name="Spring S."/>
            <person name="Pukall R."/>
            <person name="Steenblock K."/>
            <person name="Schneider S."/>
            <person name="Klenk H.-P."/>
            <person name="Eisen J.A."/>
        </authorList>
    </citation>
    <scope>NUCLEOTIDE SEQUENCE [LARGE SCALE GENOMIC DNA]</scope>
    <source>
        <strain evidence="3">DSM 15567 / CIP 107919 / 50-1 BON</strain>
    </source>
</reference>
<dbReference type="Proteomes" id="UP000008457">
    <property type="component" value="Chromosome"/>
</dbReference>
<dbReference type="AlphaFoldDB" id="F3ZWN6"/>
<reference evidence="2 3" key="2">
    <citation type="journal article" date="2011" name="Stand. Genomic Sci.">
        <title>Complete genome sequence of Mahella australiensis type strain (50-1 BON).</title>
        <authorList>
            <person name="Sikorski J."/>
            <person name="Teshima H."/>
            <person name="Nolan M."/>
            <person name="Lucas S."/>
            <person name="Hammon N."/>
            <person name="Deshpande S."/>
            <person name="Cheng J.F."/>
            <person name="Pitluck S."/>
            <person name="Liolios K."/>
            <person name="Pagani I."/>
            <person name="Ivanova N."/>
            <person name="Huntemann M."/>
            <person name="Mavromatis K."/>
            <person name="Ovchinikova G."/>
            <person name="Pati A."/>
            <person name="Tapia R."/>
            <person name="Han C."/>
            <person name="Goodwin L."/>
            <person name="Chen A."/>
            <person name="Palaniappan K."/>
            <person name="Land M."/>
            <person name="Hauser L."/>
            <person name="Ngatchou-Djao O.D."/>
            <person name="Rohde M."/>
            <person name="Pukall R."/>
            <person name="Spring S."/>
            <person name="Abt B."/>
            <person name="Goker M."/>
            <person name="Detter J.C."/>
            <person name="Woyke T."/>
            <person name="Bristow J."/>
            <person name="Markowitz V."/>
            <person name="Hugenholtz P."/>
            <person name="Eisen J.A."/>
            <person name="Kyrpides N.C."/>
            <person name="Klenk H.P."/>
            <person name="Lapidus A."/>
        </authorList>
    </citation>
    <scope>NUCLEOTIDE SEQUENCE [LARGE SCALE GENOMIC DNA]</scope>
    <source>
        <strain evidence="3">DSM 15567 / CIP 107919 / 50-1 BON</strain>
    </source>
</reference>
<dbReference type="Gene3D" id="3.60.15.10">
    <property type="entry name" value="Ribonuclease Z/Hydroxyacylglutathione hydrolase-like"/>
    <property type="match status" value="1"/>
</dbReference>
<dbReference type="InterPro" id="IPR052159">
    <property type="entry name" value="Competence_DNA_uptake"/>
</dbReference>
<gene>
    <name evidence="2" type="ordered locus">Mahau_1285</name>
</gene>
<feature type="domain" description="Metallo-beta-lactamase" evidence="1">
    <location>
        <begin position="58"/>
        <end position="253"/>
    </location>
</feature>
<dbReference type="STRING" id="697281.Mahau_1285"/>
<dbReference type="InterPro" id="IPR035681">
    <property type="entry name" value="ComA-like_MBL"/>
</dbReference>
<dbReference type="HOGENOM" id="CLU_010363_0_3_9"/>
<proteinExistence type="predicted"/>
<name>F3ZWN6_MAHA5</name>
<keyword evidence="3" id="KW-1185">Reference proteome</keyword>
<dbReference type="eggNOG" id="COG2333">
    <property type="taxonomic scope" value="Bacteria"/>
</dbReference>
<dbReference type="PANTHER" id="PTHR30619">
    <property type="entry name" value="DNA INTERNALIZATION/COMPETENCE PROTEIN COMEC/REC2"/>
    <property type="match status" value="1"/>
</dbReference>
<evidence type="ECO:0000313" key="3">
    <source>
        <dbReference type="Proteomes" id="UP000008457"/>
    </source>
</evidence>
<dbReference type="CDD" id="cd07731">
    <property type="entry name" value="ComA-like_MBL-fold"/>
    <property type="match status" value="1"/>
</dbReference>
<dbReference type="SMART" id="SM00849">
    <property type="entry name" value="Lactamase_B"/>
    <property type="match status" value="1"/>
</dbReference>
<protein>
    <submittedName>
        <fullName evidence="2">Beta-lactamase domain protein</fullName>
    </submittedName>
</protein>
<dbReference type="SUPFAM" id="SSF56281">
    <property type="entry name" value="Metallo-hydrolase/oxidoreductase"/>
    <property type="match status" value="1"/>
</dbReference>
<dbReference type="PANTHER" id="PTHR30619:SF7">
    <property type="entry name" value="BETA-LACTAMASE DOMAIN PROTEIN"/>
    <property type="match status" value="1"/>
</dbReference>
<dbReference type="InterPro" id="IPR001279">
    <property type="entry name" value="Metallo-B-lactamas"/>
</dbReference>
<dbReference type="InterPro" id="IPR036866">
    <property type="entry name" value="RibonucZ/Hydroxyglut_hydro"/>
</dbReference>
<organism evidence="2 3">
    <name type="scientific">Mahella australiensis (strain DSM 15567 / CIP 107919 / 50-1 BON)</name>
    <dbReference type="NCBI Taxonomy" id="697281"/>
    <lineage>
        <taxon>Bacteria</taxon>
        <taxon>Bacillati</taxon>
        <taxon>Bacillota</taxon>
        <taxon>Clostridia</taxon>
        <taxon>Thermoanaerobacterales</taxon>
        <taxon>Thermoanaerobacterales Family IV. Incertae Sedis</taxon>
        <taxon>Mahella</taxon>
    </lineage>
</organism>
<dbReference type="RefSeq" id="WP_013780909.1">
    <property type="nucleotide sequence ID" value="NC_015520.1"/>
</dbReference>
<evidence type="ECO:0000259" key="1">
    <source>
        <dbReference type="SMART" id="SM00849"/>
    </source>
</evidence>
<dbReference type="KEGG" id="mas:Mahau_1285"/>
<sequence>MRRRFARRPRNSAIMPMLVVIVLVIVWLLATNGIEQSTSVSLSNVIDNVAVHVLDVGQADSILIQWPTNHAILIDGGNRDDGSFIAKYLEQVGVKQIDCLIATHPHEDHIGGLPYIIGQIPVKAVYMPKVTANTKIYENLLDTIKDKGLRINTAKAGVLLPLDGGISAAFLAPVGDKYEDLNQYSAVLKIQYGKMRFLFMGDAGLVSEQQMLKSGQDLTADVVKIGHHGSADATSEEFLDAVRPRAAVISVGRGNNYGHPDQSTLDKLAERNIAVYRTDKDGIITFMTDGKDIEVGTSRSGK</sequence>
<accession>F3ZWN6</accession>
<dbReference type="OrthoDB" id="9761531at2"/>
<dbReference type="Pfam" id="PF00753">
    <property type="entry name" value="Lactamase_B"/>
    <property type="match status" value="1"/>
</dbReference>